<dbReference type="GO" id="GO:0005829">
    <property type="term" value="C:cytosol"/>
    <property type="evidence" value="ECO:0007669"/>
    <property type="project" value="TreeGrafter"/>
</dbReference>
<accession>A0A2T5MEW4</accession>
<dbReference type="SFLD" id="SFLDS00003">
    <property type="entry name" value="Haloacid_Dehalogenase"/>
    <property type="match status" value="1"/>
</dbReference>
<dbReference type="Pfam" id="PF13419">
    <property type="entry name" value="HAD_2"/>
    <property type="match status" value="1"/>
</dbReference>
<dbReference type="SUPFAM" id="SSF56784">
    <property type="entry name" value="HAD-like"/>
    <property type="match status" value="1"/>
</dbReference>
<keyword evidence="2" id="KW-0378">Hydrolase</keyword>
<dbReference type="Gene3D" id="3.40.50.1000">
    <property type="entry name" value="HAD superfamily/HAD-like"/>
    <property type="match status" value="1"/>
</dbReference>
<dbReference type="GO" id="GO:0006281">
    <property type="term" value="P:DNA repair"/>
    <property type="evidence" value="ECO:0007669"/>
    <property type="project" value="TreeGrafter"/>
</dbReference>
<dbReference type="AlphaFoldDB" id="A0A2T5MEW4"/>
<dbReference type="InterPro" id="IPR041492">
    <property type="entry name" value="HAD_2"/>
</dbReference>
<dbReference type="GO" id="GO:0008967">
    <property type="term" value="F:phosphoglycolate phosphatase activity"/>
    <property type="evidence" value="ECO:0007669"/>
    <property type="project" value="TreeGrafter"/>
</dbReference>
<dbReference type="GO" id="GO:0046872">
    <property type="term" value="F:metal ion binding"/>
    <property type="evidence" value="ECO:0007669"/>
    <property type="project" value="UniProtKB-KW"/>
</dbReference>
<evidence type="ECO:0000256" key="3">
    <source>
        <dbReference type="ARBA" id="ARBA00022842"/>
    </source>
</evidence>
<protein>
    <submittedName>
        <fullName evidence="5">Phosphoglycolate phosphatase</fullName>
    </submittedName>
</protein>
<dbReference type="NCBIfam" id="TIGR01549">
    <property type="entry name" value="HAD-SF-IA-v1"/>
    <property type="match status" value="1"/>
</dbReference>
<gene>
    <name evidence="5" type="ORF">CJD38_12365</name>
</gene>
<dbReference type="NCBIfam" id="TIGR01509">
    <property type="entry name" value="HAD-SF-IA-v3"/>
    <property type="match status" value="1"/>
</dbReference>
<comment type="caution">
    <text evidence="5">The sequence shown here is derived from an EMBL/GenBank/DDBJ whole genome shotgun (WGS) entry which is preliminary data.</text>
</comment>
<keyword evidence="1" id="KW-0479">Metal-binding</keyword>
<evidence type="ECO:0000256" key="4">
    <source>
        <dbReference type="ARBA" id="ARBA00023277"/>
    </source>
</evidence>
<keyword evidence="6" id="KW-1185">Reference proteome</keyword>
<evidence type="ECO:0000256" key="2">
    <source>
        <dbReference type="ARBA" id="ARBA00022801"/>
    </source>
</evidence>
<dbReference type="InterPro" id="IPR023198">
    <property type="entry name" value="PGP-like_dom2"/>
</dbReference>
<reference evidence="5 6" key="1">
    <citation type="submission" date="2018-04" db="EMBL/GenBank/DDBJ databases">
        <title>Novel species isolated from glacier.</title>
        <authorList>
            <person name="Liu Q."/>
            <person name="Xin Y.-H."/>
        </authorList>
    </citation>
    <scope>NUCLEOTIDE SEQUENCE [LARGE SCALE GENOMIC DNA]</scope>
    <source>
        <strain evidence="5 6">GT1R17</strain>
    </source>
</reference>
<name>A0A2T5MEW4_9GAMM</name>
<keyword evidence="4" id="KW-0119">Carbohydrate metabolism</keyword>
<dbReference type="OrthoDB" id="9776368at2"/>
<dbReference type="SFLD" id="SFLDG01135">
    <property type="entry name" value="C1.5.6:_HAD__Beta-PGM__Phospha"/>
    <property type="match status" value="1"/>
</dbReference>
<dbReference type="Proteomes" id="UP000244248">
    <property type="component" value="Unassembled WGS sequence"/>
</dbReference>
<dbReference type="InterPro" id="IPR036412">
    <property type="entry name" value="HAD-like_sf"/>
</dbReference>
<evidence type="ECO:0000313" key="5">
    <source>
        <dbReference type="EMBL" id="PTU31079.1"/>
    </source>
</evidence>
<dbReference type="EMBL" id="QANS01000004">
    <property type="protein sequence ID" value="PTU31079.1"/>
    <property type="molecule type" value="Genomic_DNA"/>
</dbReference>
<dbReference type="SFLD" id="SFLDG01129">
    <property type="entry name" value="C1.5:_HAD__Beta-PGM__Phosphata"/>
    <property type="match status" value="1"/>
</dbReference>
<dbReference type="RefSeq" id="WP_107940666.1">
    <property type="nucleotide sequence ID" value="NZ_QANS01000004.1"/>
</dbReference>
<evidence type="ECO:0000256" key="1">
    <source>
        <dbReference type="ARBA" id="ARBA00022723"/>
    </source>
</evidence>
<proteinExistence type="predicted"/>
<dbReference type="PANTHER" id="PTHR43434:SF23">
    <property type="entry name" value="PHOSPHOGLYCOLATE PHOSPHATASE"/>
    <property type="match status" value="1"/>
</dbReference>
<dbReference type="InterPro" id="IPR050155">
    <property type="entry name" value="HAD-like_hydrolase_sf"/>
</dbReference>
<evidence type="ECO:0000313" key="6">
    <source>
        <dbReference type="Proteomes" id="UP000244248"/>
    </source>
</evidence>
<sequence length="222" mass="23588">MSLKVKCVLFDLDGTLVDTAPDLGAAANAVRIQQGLEPLPLLIYRPVASAGARGLLKVALGIAPDHADFPARRDYFLEYYRANLSKLSVLFDGMAELLAGFERNGIRWGVVTNKPAWLTQPLMVEMNLAARAACAVSGDDVPKAKPAPDSILLACAQVGLSVSDCIYVGDDKRDIDAAKAAGMRSVAADWGYLGENGPIEGWQADAIARKPAELAHLLGMAL</sequence>
<dbReference type="FunFam" id="3.40.50.1000:FF:000022">
    <property type="entry name" value="Phosphoglycolate phosphatase"/>
    <property type="match status" value="1"/>
</dbReference>
<keyword evidence="3" id="KW-0460">Magnesium</keyword>
<dbReference type="InterPro" id="IPR006439">
    <property type="entry name" value="HAD-SF_hydro_IA"/>
</dbReference>
<dbReference type="PANTHER" id="PTHR43434">
    <property type="entry name" value="PHOSPHOGLYCOLATE PHOSPHATASE"/>
    <property type="match status" value="1"/>
</dbReference>
<organism evidence="5 6">
    <name type="scientific">Stenotrophobium rhamnosiphilum</name>
    <dbReference type="NCBI Taxonomy" id="2029166"/>
    <lineage>
        <taxon>Bacteria</taxon>
        <taxon>Pseudomonadati</taxon>
        <taxon>Pseudomonadota</taxon>
        <taxon>Gammaproteobacteria</taxon>
        <taxon>Nevskiales</taxon>
        <taxon>Nevskiaceae</taxon>
        <taxon>Stenotrophobium</taxon>
    </lineage>
</organism>
<dbReference type="InterPro" id="IPR023214">
    <property type="entry name" value="HAD_sf"/>
</dbReference>
<dbReference type="Gene3D" id="1.10.150.240">
    <property type="entry name" value="Putative phosphatase, domain 2"/>
    <property type="match status" value="1"/>
</dbReference>